<protein>
    <recommendedName>
        <fullName evidence="3">HPr serine kinase-like protein</fullName>
    </recommendedName>
</protein>
<dbReference type="SUPFAM" id="SSF52540">
    <property type="entry name" value="P-loop containing nucleoside triphosphate hydrolases"/>
    <property type="match status" value="1"/>
</dbReference>
<comment type="caution">
    <text evidence="1">The sequence shown here is derived from an EMBL/GenBank/DDBJ whole genome shotgun (WGS) entry which is preliminary data.</text>
</comment>
<evidence type="ECO:0000313" key="1">
    <source>
        <dbReference type="EMBL" id="TYP69142.1"/>
    </source>
</evidence>
<proteinExistence type="predicted"/>
<dbReference type="AlphaFoldDB" id="A0A5S5BSH8"/>
<sequence>MFGLVFESDFRLDGLTPDNGEPDAVIREGIVDAPFSGPEGENAFCVAENGAFAFRVKGIGAFQIRDGREITFQKDLQCLDDAYTLYISGTCAGTLLMQRGIIPIHGSALLLEGKGVIVTGDSGAGKSTLSASLNKRGCSFLADDIAALQIEPSGEVVVRPGFPQQKLWRDTATRIYGSVEMFDRIPGTRDKYYIPIPGDQFIPSNKRLHALFELVPESRDTVEIVELRGMEKLARLMYNTYRFELVELLGLKKWHFEACAQLASQIAVYRIKRPASGFTVEEQIEGMMRAVQKL</sequence>
<reference evidence="1 2" key="1">
    <citation type="submission" date="2019-07" db="EMBL/GenBank/DDBJ databases">
        <title>Genomic Encyclopedia of Type Strains, Phase III (KMG-III): the genomes of soil and plant-associated and newly described type strains.</title>
        <authorList>
            <person name="Whitman W."/>
        </authorList>
    </citation>
    <scope>NUCLEOTIDE SEQUENCE [LARGE SCALE GENOMIC DNA]</scope>
    <source>
        <strain evidence="1 2">BL24</strain>
    </source>
</reference>
<dbReference type="EMBL" id="VNHS01000016">
    <property type="protein sequence ID" value="TYP69142.1"/>
    <property type="molecule type" value="Genomic_DNA"/>
</dbReference>
<evidence type="ECO:0000313" key="2">
    <source>
        <dbReference type="Proteomes" id="UP000323257"/>
    </source>
</evidence>
<gene>
    <name evidence="1" type="ORF">BCM02_11618</name>
</gene>
<dbReference type="Gene3D" id="3.40.50.300">
    <property type="entry name" value="P-loop containing nucleotide triphosphate hydrolases"/>
    <property type="match status" value="1"/>
</dbReference>
<dbReference type="SUPFAM" id="SSF53795">
    <property type="entry name" value="PEP carboxykinase-like"/>
    <property type="match status" value="1"/>
</dbReference>
<organism evidence="1 2">
    <name type="scientific">Paenibacillus methanolicus</name>
    <dbReference type="NCBI Taxonomy" id="582686"/>
    <lineage>
        <taxon>Bacteria</taxon>
        <taxon>Bacillati</taxon>
        <taxon>Bacillota</taxon>
        <taxon>Bacilli</taxon>
        <taxon>Bacillales</taxon>
        <taxon>Paenibacillaceae</taxon>
        <taxon>Paenibacillus</taxon>
    </lineage>
</organism>
<accession>A0A5S5BSH8</accession>
<keyword evidence="2" id="KW-1185">Reference proteome</keyword>
<dbReference type="Proteomes" id="UP000323257">
    <property type="component" value="Unassembled WGS sequence"/>
</dbReference>
<evidence type="ECO:0008006" key="3">
    <source>
        <dbReference type="Google" id="ProtNLM"/>
    </source>
</evidence>
<dbReference type="InterPro" id="IPR027417">
    <property type="entry name" value="P-loop_NTPase"/>
</dbReference>
<name>A0A5S5BSH8_9BACL</name>